<dbReference type="PROSITE" id="PS51257">
    <property type="entry name" value="PROKAR_LIPOPROTEIN"/>
    <property type="match status" value="1"/>
</dbReference>
<sequence>MKYICLGILLLGLVACSSDYVPKPKGYNRIDLPSHQYVSLPDTLPYDFEYSKQALLYPDTTYDAERYWLNIYYPEFVANIQLTYKPVNHNDTLLQTMLEDAYRLTANHQIKAASIEESILGTPSGKKALVAELSGEVPSQFQFYITDSTEHFLRGALYFRTATQNDSLAPIIEYIKMDMIHLLNTLDWRDQATLSKASNS</sequence>
<dbReference type="InterPro" id="IPR019850">
    <property type="entry name" value="GldD-like"/>
</dbReference>
<dbReference type="Pfam" id="PF25593">
    <property type="entry name" value="GldD_lipo"/>
    <property type="match status" value="1"/>
</dbReference>
<dbReference type="AlphaFoldDB" id="A0AA49GPY2"/>
<organism evidence="1">
    <name type="scientific">Roseihalotalea indica</name>
    <dbReference type="NCBI Taxonomy" id="2867963"/>
    <lineage>
        <taxon>Bacteria</taxon>
        <taxon>Pseudomonadati</taxon>
        <taxon>Bacteroidota</taxon>
        <taxon>Cytophagia</taxon>
        <taxon>Cytophagales</taxon>
        <taxon>Catalimonadaceae</taxon>
        <taxon>Roseihalotalea</taxon>
    </lineage>
</organism>
<accession>A0AA49GPY2</accession>
<protein>
    <submittedName>
        <fullName evidence="1">Gliding motility lipoprotein GldD</fullName>
    </submittedName>
</protein>
<evidence type="ECO:0000313" key="1">
    <source>
        <dbReference type="EMBL" id="WKN38797.1"/>
    </source>
</evidence>
<name>A0AA49GPY2_9BACT</name>
<gene>
    <name evidence="1" type="primary">gldD</name>
    <name evidence="1" type="ORF">K4G66_08785</name>
</gene>
<dbReference type="EMBL" id="CP120682">
    <property type="protein sequence ID" value="WKN38797.1"/>
    <property type="molecule type" value="Genomic_DNA"/>
</dbReference>
<dbReference type="NCBIfam" id="TIGR03512">
    <property type="entry name" value="GldD_lipo"/>
    <property type="match status" value="1"/>
</dbReference>
<proteinExistence type="predicted"/>
<keyword evidence="1" id="KW-0449">Lipoprotein</keyword>
<reference evidence="1" key="2">
    <citation type="journal article" date="2024" name="Antonie Van Leeuwenhoek">
        <title>Roseihalotalea indica gen. nov., sp. nov., a halophilic Bacteroidetes from mesopelagic Southwest Indian Ocean with higher carbohydrate metabolic potential.</title>
        <authorList>
            <person name="Chen B."/>
            <person name="Zhang M."/>
            <person name="Lin D."/>
            <person name="Ye J."/>
            <person name="Tang K."/>
        </authorList>
    </citation>
    <scope>NUCLEOTIDE SEQUENCE</scope>
    <source>
        <strain evidence="1">TK19036</strain>
    </source>
</reference>
<reference evidence="1" key="1">
    <citation type="journal article" date="2023" name="Comput. Struct. Biotechnol. J.">
        <title>Discovery of a novel marine Bacteroidetes with a rich repertoire of carbohydrate-active enzymes.</title>
        <authorList>
            <person name="Chen B."/>
            <person name="Liu G."/>
            <person name="Chen Q."/>
            <person name="Wang H."/>
            <person name="Liu L."/>
            <person name="Tang K."/>
        </authorList>
    </citation>
    <scope>NUCLEOTIDE SEQUENCE</scope>
    <source>
        <strain evidence="1">TK19036</strain>
    </source>
</reference>